<comment type="caution">
    <text evidence="1">The sequence shown here is derived from an EMBL/GenBank/DDBJ whole genome shotgun (WGS) entry which is preliminary data.</text>
</comment>
<proteinExistence type="predicted"/>
<evidence type="ECO:0000313" key="2">
    <source>
        <dbReference type="Proteomes" id="UP000887013"/>
    </source>
</evidence>
<protein>
    <submittedName>
        <fullName evidence="1">Uncharacterized protein</fullName>
    </submittedName>
</protein>
<accession>A0A8X6MYG0</accession>
<keyword evidence="2" id="KW-1185">Reference proteome</keyword>
<reference evidence="1" key="1">
    <citation type="submission" date="2020-08" db="EMBL/GenBank/DDBJ databases">
        <title>Multicomponent nature underlies the extraordinary mechanical properties of spider dragline silk.</title>
        <authorList>
            <person name="Kono N."/>
            <person name="Nakamura H."/>
            <person name="Mori M."/>
            <person name="Yoshida Y."/>
            <person name="Ohtoshi R."/>
            <person name="Malay A.D."/>
            <person name="Moran D.A.P."/>
            <person name="Tomita M."/>
            <person name="Numata K."/>
            <person name="Arakawa K."/>
        </authorList>
    </citation>
    <scope>NUCLEOTIDE SEQUENCE</scope>
</reference>
<dbReference type="AlphaFoldDB" id="A0A8X6MYG0"/>
<dbReference type="Proteomes" id="UP000887013">
    <property type="component" value="Unassembled WGS sequence"/>
</dbReference>
<sequence length="145" mass="16398">MLNISQNIKQINLLQYQVDPISIAFMNFSRKRKCLKKTFKKSVLPSEEAYVTFIAAIKTLNRGGGNQEAVANEQFLNYLSKQPVSGMLMLYGLMINKENIFLETPQDGLIVCNCSEMARVEIICPARGKELAMDHIPIVENTKQL</sequence>
<gene>
    <name evidence="1" type="ORF">NPIL_207651</name>
</gene>
<organism evidence="1 2">
    <name type="scientific">Nephila pilipes</name>
    <name type="common">Giant wood spider</name>
    <name type="synonym">Nephila maculata</name>
    <dbReference type="NCBI Taxonomy" id="299642"/>
    <lineage>
        <taxon>Eukaryota</taxon>
        <taxon>Metazoa</taxon>
        <taxon>Ecdysozoa</taxon>
        <taxon>Arthropoda</taxon>
        <taxon>Chelicerata</taxon>
        <taxon>Arachnida</taxon>
        <taxon>Araneae</taxon>
        <taxon>Araneomorphae</taxon>
        <taxon>Entelegynae</taxon>
        <taxon>Araneoidea</taxon>
        <taxon>Nephilidae</taxon>
        <taxon>Nephila</taxon>
    </lineage>
</organism>
<dbReference type="EMBL" id="BMAW01098368">
    <property type="protein sequence ID" value="GFS84428.1"/>
    <property type="molecule type" value="Genomic_DNA"/>
</dbReference>
<name>A0A8X6MYG0_NEPPI</name>
<evidence type="ECO:0000313" key="1">
    <source>
        <dbReference type="EMBL" id="GFS84428.1"/>
    </source>
</evidence>